<dbReference type="GeneID" id="85360539"/>
<dbReference type="Gene3D" id="2.10.10.20">
    <property type="entry name" value="Carbohydrate-binding module superfamily 5/12"/>
    <property type="match status" value="1"/>
</dbReference>
<organism evidence="1 2">
    <name type="scientific">Armillaria tabescens</name>
    <name type="common">Ringless honey mushroom</name>
    <name type="synonym">Agaricus tabescens</name>
    <dbReference type="NCBI Taxonomy" id="1929756"/>
    <lineage>
        <taxon>Eukaryota</taxon>
        <taxon>Fungi</taxon>
        <taxon>Dikarya</taxon>
        <taxon>Basidiomycota</taxon>
        <taxon>Agaricomycotina</taxon>
        <taxon>Agaricomycetes</taxon>
        <taxon>Agaricomycetidae</taxon>
        <taxon>Agaricales</taxon>
        <taxon>Marasmiineae</taxon>
        <taxon>Physalacriaceae</taxon>
        <taxon>Desarmillaria</taxon>
    </lineage>
</organism>
<keyword evidence="2" id="KW-1185">Reference proteome</keyword>
<dbReference type="RefSeq" id="XP_060333991.1">
    <property type="nucleotide sequence ID" value="XM_060476991.1"/>
</dbReference>
<proteinExistence type="predicted"/>
<protein>
    <submittedName>
        <fullName evidence="1">Uncharacterized protein</fullName>
    </submittedName>
</protein>
<dbReference type="AlphaFoldDB" id="A0AA39NB97"/>
<reference evidence="1" key="1">
    <citation type="submission" date="2023-06" db="EMBL/GenBank/DDBJ databases">
        <authorList>
            <consortium name="Lawrence Berkeley National Laboratory"/>
            <person name="Ahrendt S."/>
            <person name="Sahu N."/>
            <person name="Indic B."/>
            <person name="Wong-Bajracharya J."/>
            <person name="Merenyi Z."/>
            <person name="Ke H.-M."/>
            <person name="Monk M."/>
            <person name="Kocsube S."/>
            <person name="Drula E."/>
            <person name="Lipzen A."/>
            <person name="Balint B."/>
            <person name="Henrissat B."/>
            <person name="Andreopoulos B."/>
            <person name="Martin F.M."/>
            <person name="Harder C.B."/>
            <person name="Rigling D."/>
            <person name="Ford K.L."/>
            <person name="Foster G.D."/>
            <person name="Pangilinan J."/>
            <person name="Papanicolaou A."/>
            <person name="Barry K."/>
            <person name="LaButti K."/>
            <person name="Viragh M."/>
            <person name="Koriabine M."/>
            <person name="Yan M."/>
            <person name="Riley R."/>
            <person name="Champramary S."/>
            <person name="Plett K.L."/>
            <person name="Tsai I.J."/>
            <person name="Slot J."/>
            <person name="Sipos G."/>
            <person name="Plett J."/>
            <person name="Nagy L.G."/>
            <person name="Grigoriev I.V."/>
        </authorList>
    </citation>
    <scope>NUCLEOTIDE SEQUENCE</scope>
    <source>
        <strain evidence="1">CCBAS 213</strain>
    </source>
</reference>
<dbReference type="EMBL" id="JAUEPS010000009">
    <property type="protein sequence ID" value="KAK0462379.1"/>
    <property type="molecule type" value="Genomic_DNA"/>
</dbReference>
<evidence type="ECO:0000313" key="1">
    <source>
        <dbReference type="EMBL" id="KAK0462379.1"/>
    </source>
</evidence>
<gene>
    <name evidence="1" type="ORF">EV420DRAFT_1639596</name>
</gene>
<sequence length="63" mass="7247">MPDPAKRHGEMWAAQESWEVDDICYVTYVQNGQRICERYQCLAAHVSTDNTPPSSSPHLWRAI</sequence>
<accession>A0AA39NB97</accession>
<comment type="caution">
    <text evidence="1">The sequence shown here is derived from an EMBL/GenBank/DDBJ whole genome shotgun (WGS) entry which is preliminary data.</text>
</comment>
<evidence type="ECO:0000313" key="2">
    <source>
        <dbReference type="Proteomes" id="UP001175211"/>
    </source>
</evidence>
<name>A0AA39NB97_ARMTA</name>
<dbReference type="Proteomes" id="UP001175211">
    <property type="component" value="Unassembled WGS sequence"/>
</dbReference>